<evidence type="ECO:0000313" key="2">
    <source>
        <dbReference type="Proteomes" id="UP000749559"/>
    </source>
</evidence>
<dbReference type="PROSITE" id="PS50812">
    <property type="entry name" value="PWWP"/>
    <property type="match status" value="1"/>
</dbReference>
<sequence>MTVMLREESISSPARIQHSYPKSGSGFAPRIHFSPLRTKNKPKAVRLQSSIKVTFINNTHGLSSPYAYFNTHSPSKLPTLIPSLYIEQDDELNKCKLINKLSKEQHQTALSFIMEQTDIINEARPAFAGSIDESSESLDGEYSNTDLASERKSKSKALETIKRQRGLTYEERQDVIDKIDKQEIIKTLQNADVPIINLNRMKVNSGDVHIGEGPLKLSKSETNYGIERVICDHLLKDKRPIPSIVEISLLSSDSEISENEEPGKQAPPASDNVPKNPVVSPTGNQPQCITKVVKKTLGSQIGHQQSKSDKCEIEETLVSQPSSHCKGPKQKLTMKTLQSIKQTKPEKTARLKKFRKKCKSNIDIQVADVAQFAQTGAKDDLCNTKVKKRMIKKKKVPPDDVSDKKQCAGLADSNETTMPIINKAINETENLLGEENLCDNTSTTITKVLKTKFDKRKSHQDNIQESSDEKVESAVSVEKMESEESIPPSVKELPNSCESLGIGAIVWGKVGKTNFWPGMIIDIGFAPGVTALKEGYQLIFWYGDYKVSWVIKNQIFPFETAFLKYWKHGIGQRRKNRQGHFYKAAIEAIVEAAKRRDNHIVKSADNDSSAMLDWAMAGFPSSNESLSLTANKVAGVSDFVLGLLKPQPDSSS</sequence>
<protein>
    <submittedName>
        <fullName evidence="1">Uncharacterized protein</fullName>
    </submittedName>
</protein>
<name>A0A8J1XYM4_OWEFU</name>
<dbReference type="OrthoDB" id="62853at2759"/>
<dbReference type="AlphaFoldDB" id="A0A8J1XYM4"/>
<keyword evidence="2" id="KW-1185">Reference proteome</keyword>
<comment type="caution">
    <text evidence="1">The sequence shown here is derived from an EMBL/GenBank/DDBJ whole genome shotgun (WGS) entry which is preliminary data.</text>
</comment>
<dbReference type="EMBL" id="CAIIXF020000009">
    <property type="protein sequence ID" value="CAH1794478.1"/>
    <property type="molecule type" value="Genomic_DNA"/>
</dbReference>
<organism evidence="1 2">
    <name type="scientific">Owenia fusiformis</name>
    <name type="common">Polychaete worm</name>
    <dbReference type="NCBI Taxonomy" id="6347"/>
    <lineage>
        <taxon>Eukaryota</taxon>
        <taxon>Metazoa</taxon>
        <taxon>Spiralia</taxon>
        <taxon>Lophotrochozoa</taxon>
        <taxon>Annelida</taxon>
        <taxon>Polychaeta</taxon>
        <taxon>Sedentaria</taxon>
        <taxon>Canalipalpata</taxon>
        <taxon>Sabellida</taxon>
        <taxon>Oweniida</taxon>
        <taxon>Oweniidae</taxon>
        <taxon>Owenia</taxon>
    </lineage>
</organism>
<dbReference type="Pfam" id="PF00855">
    <property type="entry name" value="PWWP"/>
    <property type="match status" value="1"/>
</dbReference>
<reference evidence="1" key="1">
    <citation type="submission" date="2022-03" db="EMBL/GenBank/DDBJ databases">
        <authorList>
            <person name="Martin C."/>
        </authorList>
    </citation>
    <scope>NUCLEOTIDE SEQUENCE</scope>
</reference>
<gene>
    <name evidence="1" type="ORF">OFUS_LOCUS19156</name>
</gene>
<dbReference type="Proteomes" id="UP000749559">
    <property type="component" value="Unassembled WGS sequence"/>
</dbReference>
<accession>A0A8J1XYM4</accession>
<evidence type="ECO:0000313" key="1">
    <source>
        <dbReference type="EMBL" id="CAH1794478.1"/>
    </source>
</evidence>
<dbReference type="SUPFAM" id="SSF63748">
    <property type="entry name" value="Tudor/PWWP/MBT"/>
    <property type="match status" value="1"/>
</dbReference>
<dbReference type="Gene3D" id="2.30.30.140">
    <property type="match status" value="1"/>
</dbReference>
<proteinExistence type="predicted"/>
<dbReference type="InterPro" id="IPR000313">
    <property type="entry name" value="PWWP_dom"/>
</dbReference>